<feature type="domain" description="TonB-dependent receptor-like beta-barrel" evidence="12">
    <location>
        <begin position="256"/>
        <end position="682"/>
    </location>
</feature>
<dbReference type="PANTHER" id="PTHR32552">
    <property type="entry name" value="FERRICHROME IRON RECEPTOR-RELATED"/>
    <property type="match status" value="1"/>
</dbReference>
<evidence type="ECO:0000256" key="5">
    <source>
        <dbReference type="ARBA" id="ARBA00022692"/>
    </source>
</evidence>
<comment type="caution">
    <text evidence="15">The sequence shown here is derived from an EMBL/GenBank/DDBJ whole genome shotgun (WGS) entry which is preliminary data.</text>
</comment>
<dbReference type="InterPro" id="IPR000531">
    <property type="entry name" value="Beta-barrel_TonB"/>
</dbReference>
<dbReference type="CDD" id="cd01347">
    <property type="entry name" value="ligand_gated_channel"/>
    <property type="match status" value="1"/>
</dbReference>
<keyword evidence="9 10" id="KW-0998">Cell outer membrane</keyword>
<evidence type="ECO:0000256" key="6">
    <source>
        <dbReference type="ARBA" id="ARBA00023077"/>
    </source>
</evidence>
<keyword evidence="6 11" id="KW-0798">TonB box</keyword>
<dbReference type="EMBL" id="AACCXK010000034">
    <property type="protein sequence ID" value="EAK0453770.1"/>
    <property type="molecule type" value="Genomic_DNA"/>
</dbReference>
<dbReference type="InterPro" id="IPR036942">
    <property type="entry name" value="Beta-barrel_TonB_sf"/>
</dbReference>
<evidence type="ECO:0000313" key="15">
    <source>
        <dbReference type="EMBL" id="EAK0453770.1"/>
    </source>
</evidence>
<gene>
    <name evidence="15" type="ORF">AAH17_09005</name>
    <name evidence="16" type="ORF">AAH24_02015</name>
    <name evidence="14" type="ORF">BVH53_07650</name>
</gene>
<dbReference type="Pfam" id="PF00593">
    <property type="entry name" value="TonB_dep_Rec_b-barrel"/>
    <property type="match status" value="1"/>
</dbReference>
<dbReference type="InterPro" id="IPR037066">
    <property type="entry name" value="Plug_dom_sf"/>
</dbReference>
<dbReference type="InterPro" id="IPR039426">
    <property type="entry name" value="TonB-dep_rcpt-like"/>
</dbReference>
<dbReference type="Proteomes" id="UP000557842">
    <property type="component" value="Unassembled WGS sequence"/>
</dbReference>
<dbReference type="AlphaFoldDB" id="A0A5L4M7L8"/>
<sequence>MKLSRILLSAVVAIFVLQENTKILANETNQVSLEAVDIAAPIRNDDKNYNTQEIVKSTTRLDLNVREIPQSLSIITEAKLRDLDVNDYQELLRHIPGVTLNKWDERVYPTIRGFSVDYYLLDSMPSFGGFSLGANDMSLIPYERVEVVKGANGLLAGAGNPAASINFIRKRADSRDFKAVLKTSGGSYDKYGISGDVLSPLNKDGSIRGRLSFSHDKSRSFMDYYKRKNDVIYTVIDADVGDNSWVSLAGFYQDLQRNGIRWGGMPAFYTNKSRTNFSKNQIFSQPWTRWDIKTLDFYADYKYFFRNDAVFNYSYSFRRANTDSNLLYYGGNLPTNNIGNIDGLSVYANKREENIHNIDSYLTLPYAAFDKNHEFVFGAMYNNYKKSADNVSSYWNSKNTPAGLKFTSDTILNFNNLYINDPRFPYIDQNNPDKTIQKAIYMANKFQITDYAKFLVGGRMSYWKYSIEGGNANRNFTREITPYIGIVYDLNENYSLYASYTSIFKPQNKKDINGKYLDPIEGKDYEVGIKAEYFGGALQTSFGLFKIEQDKLATAYEPDIKIPGTSQSAYIASKGVLSKGFEIDVMGDINSDLSLSFGLTHFKAEDAKGMKYNTEAARTTANLFAKYTIQNLRIGGGILYKSKIYVGSGDRRITQNDYALVNLMLGYKINKNFDIQLNIDNLFDKRYYEGIGANKMVYGDPRLFNLTFSYNF</sequence>
<evidence type="ECO:0000256" key="1">
    <source>
        <dbReference type="ARBA" id="ARBA00004571"/>
    </source>
</evidence>
<evidence type="ECO:0000256" key="2">
    <source>
        <dbReference type="ARBA" id="ARBA00009810"/>
    </source>
</evidence>
<keyword evidence="8 15" id="KW-0675">Receptor</keyword>
<name>A0A5L4M7L8_CAMFE</name>
<accession>A0A5L4M7L8</accession>
<keyword evidence="4 10" id="KW-1134">Transmembrane beta strand</keyword>
<dbReference type="EMBL" id="AACCXM010000001">
    <property type="protein sequence ID" value="EAK0468148.1"/>
    <property type="molecule type" value="Genomic_DNA"/>
</dbReference>
<dbReference type="PANTHER" id="PTHR32552:SF74">
    <property type="entry name" value="HYDROXAMATE SIDEROPHORE RECEPTOR FHUE"/>
    <property type="match status" value="1"/>
</dbReference>
<keyword evidence="3 10" id="KW-0813">Transport</keyword>
<dbReference type="GO" id="GO:0015344">
    <property type="term" value="F:siderophore uptake transmembrane transporter activity"/>
    <property type="evidence" value="ECO:0007669"/>
    <property type="project" value="TreeGrafter"/>
</dbReference>
<dbReference type="GO" id="GO:0015891">
    <property type="term" value="P:siderophore transport"/>
    <property type="evidence" value="ECO:0007669"/>
    <property type="project" value="InterPro"/>
</dbReference>
<dbReference type="SUPFAM" id="SSF56935">
    <property type="entry name" value="Porins"/>
    <property type="match status" value="1"/>
</dbReference>
<keyword evidence="7 10" id="KW-0472">Membrane</keyword>
<evidence type="ECO:0000259" key="13">
    <source>
        <dbReference type="Pfam" id="PF07715"/>
    </source>
</evidence>
<dbReference type="GO" id="GO:0009279">
    <property type="term" value="C:cell outer membrane"/>
    <property type="evidence" value="ECO:0007669"/>
    <property type="project" value="UniProtKB-SubCell"/>
</dbReference>
<comment type="similarity">
    <text evidence="2 10 11">Belongs to the TonB-dependent receptor family.</text>
</comment>
<evidence type="ECO:0000313" key="17">
    <source>
        <dbReference type="Proteomes" id="UP000557842"/>
    </source>
</evidence>
<evidence type="ECO:0000256" key="4">
    <source>
        <dbReference type="ARBA" id="ARBA00022452"/>
    </source>
</evidence>
<dbReference type="GO" id="GO:0038023">
    <property type="term" value="F:signaling receptor activity"/>
    <property type="evidence" value="ECO:0007669"/>
    <property type="project" value="InterPro"/>
</dbReference>
<feature type="domain" description="TonB-dependent receptor plug" evidence="13">
    <location>
        <begin position="65"/>
        <end position="163"/>
    </location>
</feature>
<dbReference type="NCBIfam" id="TIGR01783">
    <property type="entry name" value="TonB-siderophor"/>
    <property type="match status" value="1"/>
</dbReference>
<dbReference type="Pfam" id="PF07715">
    <property type="entry name" value="Plug"/>
    <property type="match status" value="1"/>
</dbReference>
<evidence type="ECO:0000313" key="14">
    <source>
        <dbReference type="EMBL" id="EAI5408564.1"/>
    </source>
</evidence>
<evidence type="ECO:0000313" key="16">
    <source>
        <dbReference type="EMBL" id="EAK0468148.1"/>
    </source>
</evidence>
<comment type="subcellular location">
    <subcellularLocation>
        <location evidence="1 10">Cell outer membrane</location>
        <topology evidence="1 10">Multi-pass membrane protein</topology>
    </subcellularLocation>
</comment>
<dbReference type="InterPro" id="IPR010105">
    <property type="entry name" value="TonB_sidphr_rcpt"/>
</dbReference>
<dbReference type="InterPro" id="IPR012910">
    <property type="entry name" value="Plug_dom"/>
</dbReference>
<evidence type="ECO:0000256" key="7">
    <source>
        <dbReference type="ARBA" id="ARBA00023136"/>
    </source>
</evidence>
<dbReference type="RefSeq" id="WP_038452387.1">
    <property type="nucleotide sequence ID" value="NZ_AABUZP020000005.1"/>
</dbReference>
<organism evidence="15">
    <name type="scientific">Campylobacter fetus</name>
    <dbReference type="NCBI Taxonomy" id="196"/>
    <lineage>
        <taxon>Bacteria</taxon>
        <taxon>Pseudomonadati</taxon>
        <taxon>Campylobacterota</taxon>
        <taxon>Epsilonproteobacteria</taxon>
        <taxon>Campylobacterales</taxon>
        <taxon>Campylobacteraceae</taxon>
        <taxon>Campylobacter</taxon>
    </lineage>
</organism>
<evidence type="ECO:0000256" key="8">
    <source>
        <dbReference type="ARBA" id="ARBA00023170"/>
    </source>
</evidence>
<dbReference type="Gene3D" id="2.170.130.10">
    <property type="entry name" value="TonB-dependent receptor, plug domain"/>
    <property type="match status" value="1"/>
</dbReference>
<evidence type="ECO:0000256" key="10">
    <source>
        <dbReference type="PROSITE-ProRule" id="PRU01360"/>
    </source>
</evidence>
<reference evidence="15 17" key="1">
    <citation type="submission" date="2018-05" db="EMBL/GenBank/DDBJ databases">
        <authorList>
            <consortium name="PulseNet: The National Subtyping Network for Foodborne Disease Surveillance"/>
            <person name="Tarr C.L."/>
            <person name="Trees E."/>
            <person name="Katz L.S."/>
            <person name="Carleton-Romer H.A."/>
            <person name="Stroika S."/>
            <person name="Kucerova Z."/>
            <person name="Roache K.F."/>
            <person name="Sabol A.L."/>
            <person name="Besser J."/>
            <person name="Gerner-Smidt P."/>
        </authorList>
    </citation>
    <scope>NUCLEOTIDE SEQUENCE</scope>
    <source>
        <strain evidence="15">2014D-0197</strain>
        <strain evidence="14 17">2016D-0221</strain>
        <strain evidence="16">D4313</strain>
    </source>
</reference>
<dbReference type="Gene3D" id="2.40.170.20">
    <property type="entry name" value="TonB-dependent receptor, beta-barrel domain"/>
    <property type="match status" value="1"/>
</dbReference>
<dbReference type="EMBL" id="AABQDW010000015">
    <property type="protein sequence ID" value="EAI5408564.1"/>
    <property type="molecule type" value="Genomic_DNA"/>
</dbReference>
<dbReference type="PROSITE" id="PS52016">
    <property type="entry name" value="TONB_DEPENDENT_REC_3"/>
    <property type="match status" value="1"/>
</dbReference>
<protein>
    <submittedName>
        <fullName evidence="15">TonB-dependent siderophore receptor</fullName>
    </submittedName>
</protein>
<proteinExistence type="inferred from homology"/>
<keyword evidence="5 10" id="KW-0812">Transmembrane</keyword>
<evidence type="ECO:0000256" key="9">
    <source>
        <dbReference type="ARBA" id="ARBA00023237"/>
    </source>
</evidence>
<evidence type="ECO:0000259" key="12">
    <source>
        <dbReference type="Pfam" id="PF00593"/>
    </source>
</evidence>
<evidence type="ECO:0000256" key="3">
    <source>
        <dbReference type="ARBA" id="ARBA00022448"/>
    </source>
</evidence>
<evidence type="ECO:0000256" key="11">
    <source>
        <dbReference type="RuleBase" id="RU003357"/>
    </source>
</evidence>